<evidence type="ECO:0000313" key="3">
    <source>
        <dbReference type="Proteomes" id="UP000501982"/>
    </source>
</evidence>
<dbReference type="CDD" id="cd00038">
    <property type="entry name" value="CAP_ED"/>
    <property type="match status" value="1"/>
</dbReference>
<evidence type="ECO:0000313" key="2">
    <source>
        <dbReference type="EMBL" id="QJE30053.1"/>
    </source>
</evidence>
<name>A0A7L5EHJ1_PARDI</name>
<gene>
    <name evidence="2" type="ORF">HHO38_17945</name>
</gene>
<dbReference type="Pfam" id="PF00027">
    <property type="entry name" value="cNMP_binding"/>
    <property type="match status" value="1"/>
</dbReference>
<accession>A0A7L5EHJ1</accession>
<dbReference type="EMBL" id="CP051672">
    <property type="protein sequence ID" value="QJE30053.1"/>
    <property type="molecule type" value="Genomic_DNA"/>
</dbReference>
<dbReference type="RefSeq" id="WP_170106177.1">
    <property type="nucleotide sequence ID" value="NZ_CP051672.1"/>
</dbReference>
<reference evidence="2 3" key="1">
    <citation type="submission" date="2020-04" db="EMBL/GenBank/DDBJ databases">
        <title>Complete Genomes and Methylome analysis of CBBP consortium that reverse antibiotic-induced susceptibility to vancomycin-resistant Enterococcus faecium infection.</title>
        <authorList>
            <person name="Fomenkov A."/>
            <person name="Zhang Z."/>
            <person name="Pamer E."/>
            <person name="Roberts R.J."/>
        </authorList>
    </citation>
    <scope>NUCLEOTIDE SEQUENCE [LARGE SCALE GENOMIC DNA]</scope>
    <source>
        <strain evidence="3">CBBP</strain>
    </source>
</reference>
<dbReference type="InterPro" id="IPR014710">
    <property type="entry name" value="RmlC-like_jellyroll"/>
</dbReference>
<dbReference type="Proteomes" id="UP000501982">
    <property type="component" value="Chromosome"/>
</dbReference>
<evidence type="ECO:0000259" key="1">
    <source>
        <dbReference type="Pfam" id="PF00027"/>
    </source>
</evidence>
<feature type="domain" description="Cyclic nucleotide-binding" evidence="1">
    <location>
        <begin position="30"/>
        <end position="115"/>
    </location>
</feature>
<dbReference type="InterPro" id="IPR000595">
    <property type="entry name" value="cNMP-bd_dom"/>
</dbReference>
<dbReference type="AlphaFoldDB" id="A0A7L5EHJ1"/>
<proteinExistence type="predicted"/>
<dbReference type="SUPFAM" id="SSF51206">
    <property type="entry name" value="cAMP-binding domain-like"/>
    <property type="match status" value="1"/>
</dbReference>
<protein>
    <submittedName>
        <fullName evidence="2">Crp/Fnr family transcriptional regulator</fullName>
    </submittedName>
</protein>
<sequence>MNNIIKRIKEYYPVSEESLNLLRGCFKQQIFPANTILIQAGRPDRKVYFIENGMTRSYILHDGKDVTTWFSMEGDAACGSWDLCRNKAGFEYVETLEKTTAYSISIEKLNDLYKSQIDIANWMRVLQQENFLRLQDTHISRLNLSARERYEKLAKEYPDIFNRVKLGHIASFLGMAQPSLSRIRAQY</sequence>
<dbReference type="Gene3D" id="2.60.120.10">
    <property type="entry name" value="Jelly Rolls"/>
    <property type="match status" value="1"/>
</dbReference>
<dbReference type="InterPro" id="IPR018490">
    <property type="entry name" value="cNMP-bd_dom_sf"/>
</dbReference>
<organism evidence="2 3">
    <name type="scientific">Parabacteroides distasonis</name>
    <dbReference type="NCBI Taxonomy" id="823"/>
    <lineage>
        <taxon>Bacteria</taxon>
        <taxon>Pseudomonadati</taxon>
        <taxon>Bacteroidota</taxon>
        <taxon>Bacteroidia</taxon>
        <taxon>Bacteroidales</taxon>
        <taxon>Tannerellaceae</taxon>
        <taxon>Parabacteroides</taxon>
    </lineage>
</organism>